<keyword evidence="4" id="KW-1185">Reference proteome</keyword>
<comment type="caution">
    <text evidence="3">The sequence shown here is derived from an EMBL/GenBank/DDBJ whole genome shotgun (WGS) entry which is preliminary data.</text>
</comment>
<dbReference type="PANTHER" id="PTHR13271">
    <property type="entry name" value="UNCHARACTERIZED PUTATIVE METHYLTRANSFERASE"/>
    <property type="match status" value="1"/>
</dbReference>
<keyword evidence="2" id="KW-0472">Membrane</keyword>
<evidence type="ECO:0000256" key="2">
    <source>
        <dbReference type="SAM" id="Phobius"/>
    </source>
</evidence>
<feature type="region of interest" description="Disordered" evidence="1">
    <location>
        <begin position="1"/>
        <end position="55"/>
    </location>
</feature>
<accession>A0AAD2CS28</accession>
<dbReference type="EMBL" id="CAKOGP040001057">
    <property type="protein sequence ID" value="CAJ1941658.1"/>
    <property type="molecule type" value="Genomic_DNA"/>
</dbReference>
<name>A0AAD2CS28_9STRA</name>
<feature type="region of interest" description="Disordered" evidence="1">
    <location>
        <begin position="525"/>
        <end position="549"/>
    </location>
</feature>
<feature type="compositionally biased region" description="Low complexity" evidence="1">
    <location>
        <begin position="14"/>
        <end position="26"/>
    </location>
</feature>
<dbReference type="InterPro" id="IPR046341">
    <property type="entry name" value="SET_dom_sf"/>
</dbReference>
<evidence type="ECO:0000313" key="3">
    <source>
        <dbReference type="EMBL" id="CAJ1941658.1"/>
    </source>
</evidence>
<protein>
    <recommendedName>
        <fullName evidence="5">SET domain-containing protein</fullName>
    </recommendedName>
</protein>
<evidence type="ECO:0000313" key="4">
    <source>
        <dbReference type="Proteomes" id="UP001295423"/>
    </source>
</evidence>
<keyword evidence="2" id="KW-1133">Transmembrane helix</keyword>
<reference evidence="3" key="1">
    <citation type="submission" date="2023-08" db="EMBL/GenBank/DDBJ databases">
        <authorList>
            <person name="Audoor S."/>
            <person name="Bilcke G."/>
        </authorList>
    </citation>
    <scope>NUCLEOTIDE SEQUENCE</scope>
</reference>
<feature type="compositionally biased region" description="Polar residues" evidence="1">
    <location>
        <begin position="46"/>
        <end position="55"/>
    </location>
</feature>
<feature type="compositionally biased region" description="Polar residues" evidence="1">
    <location>
        <begin position="525"/>
        <end position="537"/>
    </location>
</feature>
<dbReference type="SUPFAM" id="SSF82199">
    <property type="entry name" value="SET domain"/>
    <property type="match status" value="1"/>
</dbReference>
<evidence type="ECO:0000256" key="1">
    <source>
        <dbReference type="SAM" id="MobiDB-lite"/>
    </source>
</evidence>
<evidence type="ECO:0008006" key="5">
    <source>
        <dbReference type="Google" id="ProtNLM"/>
    </source>
</evidence>
<feature type="transmembrane region" description="Helical" evidence="2">
    <location>
        <begin position="74"/>
        <end position="96"/>
    </location>
</feature>
<dbReference type="CDD" id="cd10527">
    <property type="entry name" value="SET_LSMT"/>
    <property type="match status" value="1"/>
</dbReference>
<organism evidence="3 4">
    <name type="scientific">Cylindrotheca closterium</name>
    <dbReference type="NCBI Taxonomy" id="2856"/>
    <lineage>
        <taxon>Eukaryota</taxon>
        <taxon>Sar</taxon>
        <taxon>Stramenopiles</taxon>
        <taxon>Ochrophyta</taxon>
        <taxon>Bacillariophyta</taxon>
        <taxon>Bacillariophyceae</taxon>
        <taxon>Bacillariophycidae</taxon>
        <taxon>Bacillariales</taxon>
        <taxon>Bacillariaceae</taxon>
        <taxon>Cylindrotheca</taxon>
    </lineage>
</organism>
<dbReference type="PANTHER" id="PTHR13271:SF137">
    <property type="entry name" value="SET DOMAIN-CONTAINING PROTEIN"/>
    <property type="match status" value="1"/>
</dbReference>
<dbReference type="GO" id="GO:0016279">
    <property type="term" value="F:protein-lysine N-methyltransferase activity"/>
    <property type="evidence" value="ECO:0007669"/>
    <property type="project" value="TreeGrafter"/>
</dbReference>
<keyword evidence="2" id="KW-0812">Transmembrane</keyword>
<dbReference type="Gene3D" id="3.90.1410.10">
    <property type="entry name" value="set domain protein methyltransferase, domain 1"/>
    <property type="match status" value="1"/>
</dbReference>
<dbReference type="InterPro" id="IPR050600">
    <property type="entry name" value="SETD3_SETD6_MTase"/>
</dbReference>
<gene>
    <name evidence="3" type="ORF">CYCCA115_LOCUS7609</name>
</gene>
<dbReference type="AlphaFoldDB" id="A0AAD2CS28"/>
<proteinExistence type="predicted"/>
<dbReference type="Proteomes" id="UP001295423">
    <property type="component" value="Unassembled WGS sequence"/>
</dbReference>
<sequence>MGRGKSKKNRDDSSSNIAKQQQNNQGKTKKQKEPPALNQRLHQKPNDPSRSMHQSGLSTAASFKGWCLQERQGIVWVLGCAFLGSLFGFGIGSGFLTGEGNKPPNAWRVALGARIRSSATYEVLTLNRSPWSPSHGGSFFQEAQPLNSRSKSVVLLDAETLRSDPSHSTVYAVLREAVVREMGGYVHPDLGILSPAPCGSARGLGMVRDSYHRCQTKCLPGIAEEKRRASIKNTTSEKTFMQEELLIKAPLAFQMTRTAALETLMPLISPEVQQHERLYELDDAALLTLLLAHERGVGKYSRWLPYIASLPLEPSCGYSKNLRPYLLDSINALREELGVDISGWPGELLKATQYADRIANALSQDYGSFLQHPKGVSQLENIEWALCQVASRAIAGSQKHGSLRLIPLVDLINHDNNAAGFVELTGEEKVSNGDFVDSILEEDSGAFAVRSRRHGRRKALKVGQELLINYNVPHYSPLDWFVSVGFVPPERWAGWEKIDSALPKIRMDGPFGASNSGRAFRSFISESSDSPRLQTGPFQPRGPGRNEDL</sequence>